<sequence>MAVAKSEYFDLISIDSSRHFTEAILKVLTDLHSSLRKLIEMFISSWAFKFKVISYKKVKAVKNYLREREPWFTLSLLRSSRNLGYKGLVILCEEEEFDEAVLFEECIHSVLSFVEHPIQRAELSYEQEVASILAEYGVASNKVFSLWLSSFSKVLEDSLTHFYVFNLMEKLCERCSSKLRERLGRLAFRVVEDLNRLHGENAILYAVNVAPWAAVVERFSNFQFGLGALKQEEVVKLKNRIYEVFEKANLSSLHGLRETRASIMRLQLNALKKLSLLNRLSEISF</sequence>
<dbReference type="Proteomes" id="UP000278475">
    <property type="component" value="Unassembled WGS sequence"/>
</dbReference>
<name>A0A497EQT5_9CREN</name>
<evidence type="ECO:0000313" key="1">
    <source>
        <dbReference type="EMBL" id="RLE49422.1"/>
    </source>
</evidence>
<dbReference type="EMBL" id="QMQV01000036">
    <property type="protein sequence ID" value="RLE49422.1"/>
    <property type="molecule type" value="Genomic_DNA"/>
</dbReference>
<comment type="caution">
    <text evidence="1">The sequence shown here is derived from an EMBL/GenBank/DDBJ whole genome shotgun (WGS) entry which is preliminary data.</text>
</comment>
<gene>
    <name evidence="1" type="ORF">DRJ31_05005</name>
</gene>
<reference evidence="1 2" key="1">
    <citation type="submission" date="2018-06" db="EMBL/GenBank/DDBJ databases">
        <title>Extensive metabolic versatility and redundancy in microbially diverse, dynamic hydrothermal sediments.</title>
        <authorList>
            <person name="Dombrowski N."/>
            <person name="Teske A."/>
            <person name="Baker B.J."/>
        </authorList>
    </citation>
    <scope>NUCLEOTIDE SEQUENCE [LARGE SCALE GENOMIC DNA]</scope>
    <source>
        <strain evidence="1">B66_G16</strain>
    </source>
</reference>
<evidence type="ECO:0000313" key="2">
    <source>
        <dbReference type="Proteomes" id="UP000278475"/>
    </source>
</evidence>
<proteinExistence type="predicted"/>
<dbReference type="AlphaFoldDB" id="A0A497EQT5"/>
<accession>A0A497EQT5</accession>
<organism evidence="1 2">
    <name type="scientific">Thermoproteota archaeon</name>
    <dbReference type="NCBI Taxonomy" id="2056631"/>
    <lineage>
        <taxon>Archaea</taxon>
        <taxon>Thermoproteota</taxon>
    </lineage>
</organism>
<protein>
    <submittedName>
        <fullName evidence="1">Uncharacterized protein</fullName>
    </submittedName>
</protein>